<name>A0A430B8R8_9ENTE</name>
<dbReference type="InterPro" id="IPR000600">
    <property type="entry name" value="ROK"/>
</dbReference>
<dbReference type="RefSeq" id="WP_126790732.1">
    <property type="nucleotide sequence ID" value="NZ_CP060720.1"/>
</dbReference>
<dbReference type="GeneID" id="95579975"/>
<accession>A0A430B8R8</accession>
<dbReference type="InterPro" id="IPR043129">
    <property type="entry name" value="ATPase_NBD"/>
</dbReference>
<evidence type="ECO:0000256" key="1">
    <source>
        <dbReference type="ARBA" id="ARBA00006479"/>
    </source>
</evidence>
<comment type="similarity">
    <text evidence="1">Belongs to the ROK (NagC/XylR) family.</text>
</comment>
<dbReference type="PANTHER" id="PTHR18964:SF170">
    <property type="entry name" value="SUGAR KINASE"/>
    <property type="match status" value="1"/>
</dbReference>
<evidence type="ECO:0000313" key="3">
    <source>
        <dbReference type="Proteomes" id="UP000288028"/>
    </source>
</evidence>
<dbReference type="EMBL" id="NGKB01000001">
    <property type="protein sequence ID" value="RSU16673.1"/>
    <property type="molecule type" value="Genomic_DNA"/>
</dbReference>
<evidence type="ECO:0000313" key="2">
    <source>
        <dbReference type="EMBL" id="RSU16673.1"/>
    </source>
</evidence>
<dbReference type="OrthoDB" id="9795247at2"/>
<dbReference type="Gene3D" id="3.30.420.40">
    <property type="match status" value="2"/>
</dbReference>
<reference evidence="2 3" key="1">
    <citation type="submission" date="2017-05" db="EMBL/GenBank/DDBJ databases">
        <title>Vagococcus spp. assemblies.</title>
        <authorList>
            <person name="Gulvik C.A."/>
        </authorList>
    </citation>
    <scope>NUCLEOTIDE SEQUENCE [LARGE SCALE GENOMIC DNA]</scope>
    <source>
        <strain evidence="2 3">SS1714</strain>
    </source>
</reference>
<dbReference type="Pfam" id="PF00480">
    <property type="entry name" value="ROK"/>
    <property type="match status" value="1"/>
</dbReference>
<dbReference type="GO" id="GO:0016301">
    <property type="term" value="F:kinase activity"/>
    <property type="evidence" value="ECO:0007669"/>
    <property type="project" value="UniProtKB-KW"/>
</dbReference>
<protein>
    <submittedName>
        <fullName evidence="2">N-acetylmannosamine kinase</fullName>
    </submittedName>
</protein>
<keyword evidence="2" id="KW-0808">Transferase</keyword>
<dbReference type="AlphaFoldDB" id="A0A430B8R8"/>
<dbReference type="Proteomes" id="UP000288028">
    <property type="component" value="Unassembled WGS sequence"/>
</dbReference>
<proteinExistence type="inferred from homology"/>
<dbReference type="SUPFAM" id="SSF53067">
    <property type="entry name" value="Actin-like ATPase domain"/>
    <property type="match status" value="1"/>
</dbReference>
<comment type="caution">
    <text evidence="2">The sequence shown here is derived from an EMBL/GenBank/DDBJ whole genome shotgun (WGS) entry which is preliminary data.</text>
</comment>
<organism evidence="2 3">
    <name type="scientific">Vagococcus carniphilus</name>
    <dbReference type="NCBI Taxonomy" id="218144"/>
    <lineage>
        <taxon>Bacteria</taxon>
        <taxon>Bacillati</taxon>
        <taxon>Bacillota</taxon>
        <taxon>Bacilli</taxon>
        <taxon>Lactobacillales</taxon>
        <taxon>Enterococcaceae</taxon>
        <taxon>Vagococcus</taxon>
    </lineage>
</organism>
<dbReference type="CDD" id="cd24152">
    <property type="entry name" value="ASKHA_NBD_ROK-like"/>
    <property type="match status" value="1"/>
</dbReference>
<gene>
    <name evidence="2" type="ORF">CBF28_00370</name>
</gene>
<sequence length="288" mass="31342">MGLVVFDIGGTAVKYGFWSDETLTEQGQFSTPKSFDEMKEEMLRVVKTHQGKQIDGVAISSPGAVNVDQRRIDGLSAVPYLHEYPVFDELEALFNLPVTIENDANCAGIAEIELGAGKKATNAVFLVLGTGVGGSIFINRKLYKGSHLFGGEFGLLVSESDRPLSNVGSIVKVANKYEAQTGKQVDGKAIFELLEEEDSLAMELVDEMYWAIAHALYNVQVSIDPELIIIGGGVSKRKEVSIEIANRLKSLLEKRSVPDIMPVIETCHFSNDANLIGAAMNFVSLNLK</sequence>
<keyword evidence="2" id="KW-0418">Kinase</keyword>
<dbReference type="PANTHER" id="PTHR18964">
    <property type="entry name" value="ROK (REPRESSOR, ORF, KINASE) FAMILY"/>
    <property type="match status" value="1"/>
</dbReference>
<keyword evidence="3" id="KW-1185">Reference proteome</keyword>